<name>A0A0K2UW56_LEPSM</name>
<evidence type="ECO:0000313" key="1">
    <source>
        <dbReference type="EMBL" id="CDW42488.1"/>
    </source>
</evidence>
<protein>
    <submittedName>
        <fullName evidence="1">Uncharacterized protein</fullName>
    </submittedName>
</protein>
<accession>A0A0K2UW56</accession>
<dbReference type="EMBL" id="HACA01025127">
    <property type="protein sequence ID" value="CDW42488.1"/>
    <property type="molecule type" value="Transcribed_RNA"/>
</dbReference>
<dbReference type="AlphaFoldDB" id="A0A0K2UW56"/>
<reference evidence="1" key="1">
    <citation type="submission" date="2014-05" db="EMBL/GenBank/DDBJ databases">
        <authorList>
            <person name="Chronopoulou M."/>
        </authorList>
    </citation>
    <scope>NUCLEOTIDE SEQUENCE</scope>
    <source>
        <tissue evidence="1">Whole organism</tissue>
    </source>
</reference>
<organism evidence="1">
    <name type="scientific">Lepeophtheirus salmonis</name>
    <name type="common">Salmon louse</name>
    <name type="synonym">Caligus salmonis</name>
    <dbReference type="NCBI Taxonomy" id="72036"/>
    <lineage>
        <taxon>Eukaryota</taxon>
        <taxon>Metazoa</taxon>
        <taxon>Ecdysozoa</taxon>
        <taxon>Arthropoda</taxon>
        <taxon>Crustacea</taxon>
        <taxon>Multicrustacea</taxon>
        <taxon>Hexanauplia</taxon>
        <taxon>Copepoda</taxon>
        <taxon>Siphonostomatoida</taxon>
        <taxon>Caligidae</taxon>
        <taxon>Lepeophtheirus</taxon>
    </lineage>
</organism>
<proteinExistence type="predicted"/>
<sequence>MGSISTLFSSTSVITSLISKVVIQWNFKRHFTLLFFSASNISLTLI</sequence>